<sequence length="247" mass="27900">MSATEPVSNFDFHHGGSFVRTPNLVYIEGEMTSHYLDPDKISADHLKAKLVDMGYGEHRVRKLHLKKPNAGFEEALIPIENDEHVRYIIGLLMNEPSVSIYVEHEDDENWLQVEDDVLEGGGMEELDISLSDPKFELFSDDDDGQLETDDEDISLLRETVINEKARRQKEIELEKAAEVNHRASDSSHTLSQPDRMIMIPTPQQMRSEPILPAQDRATILTPLTVVTAQAWQTIANRGGTAATIEQR</sequence>
<dbReference type="InterPro" id="IPR058594">
    <property type="entry name" value="PB1-like_dom_pln"/>
</dbReference>
<protein>
    <recommendedName>
        <fullName evidence="1">PB1-like domain-containing protein</fullName>
    </recommendedName>
</protein>
<keyword evidence="3" id="KW-1185">Reference proteome</keyword>
<accession>A0A9Q1KK87</accession>
<evidence type="ECO:0000259" key="1">
    <source>
        <dbReference type="Pfam" id="PF26130"/>
    </source>
</evidence>
<evidence type="ECO:0000313" key="2">
    <source>
        <dbReference type="EMBL" id="KAJ8444490.1"/>
    </source>
</evidence>
<dbReference type="AlphaFoldDB" id="A0A9Q1KK87"/>
<reference evidence="2" key="1">
    <citation type="submission" date="2022-04" db="EMBL/GenBank/DDBJ databases">
        <title>Carnegiea gigantea Genome sequencing and assembly v2.</title>
        <authorList>
            <person name="Copetti D."/>
            <person name="Sanderson M.J."/>
            <person name="Burquez A."/>
            <person name="Wojciechowski M.F."/>
        </authorList>
    </citation>
    <scope>NUCLEOTIDE SEQUENCE</scope>
    <source>
        <strain evidence="2">SGP5-SGP5p</strain>
        <tissue evidence="2">Aerial part</tissue>
    </source>
</reference>
<dbReference type="Proteomes" id="UP001153076">
    <property type="component" value="Unassembled WGS sequence"/>
</dbReference>
<feature type="domain" description="PB1-like" evidence="1">
    <location>
        <begin position="9"/>
        <end position="104"/>
    </location>
</feature>
<dbReference type="EMBL" id="JAKOGI010000097">
    <property type="protein sequence ID" value="KAJ8444490.1"/>
    <property type="molecule type" value="Genomic_DNA"/>
</dbReference>
<name>A0A9Q1KK87_9CARY</name>
<comment type="caution">
    <text evidence="2">The sequence shown here is derived from an EMBL/GenBank/DDBJ whole genome shotgun (WGS) entry which is preliminary data.</text>
</comment>
<dbReference type="Pfam" id="PF26130">
    <property type="entry name" value="PB1-like"/>
    <property type="match status" value="1"/>
</dbReference>
<proteinExistence type="predicted"/>
<evidence type="ECO:0000313" key="3">
    <source>
        <dbReference type="Proteomes" id="UP001153076"/>
    </source>
</evidence>
<gene>
    <name evidence="2" type="ORF">Cgig2_024054</name>
</gene>
<organism evidence="2 3">
    <name type="scientific">Carnegiea gigantea</name>
    <dbReference type="NCBI Taxonomy" id="171969"/>
    <lineage>
        <taxon>Eukaryota</taxon>
        <taxon>Viridiplantae</taxon>
        <taxon>Streptophyta</taxon>
        <taxon>Embryophyta</taxon>
        <taxon>Tracheophyta</taxon>
        <taxon>Spermatophyta</taxon>
        <taxon>Magnoliopsida</taxon>
        <taxon>eudicotyledons</taxon>
        <taxon>Gunneridae</taxon>
        <taxon>Pentapetalae</taxon>
        <taxon>Caryophyllales</taxon>
        <taxon>Cactineae</taxon>
        <taxon>Cactaceae</taxon>
        <taxon>Cactoideae</taxon>
        <taxon>Echinocereeae</taxon>
        <taxon>Carnegiea</taxon>
    </lineage>
</organism>